<evidence type="ECO:0000313" key="1">
    <source>
        <dbReference type="EMBL" id="MDR7154900.1"/>
    </source>
</evidence>
<comment type="caution">
    <text evidence="1">The sequence shown here is derived from an EMBL/GenBank/DDBJ whole genome shotgun (WGS) entry which is preliminary data.</text>
</comment>
<evidence type="ECO:0000313" key="2">
    <source>
        <dbReference type="Proteomes" id="UP001267638"/>
    </source>
</evidence>
<reference evidence="1 2" key="1">
    <citation type="submission" date="2023-07" db="EMBL/GenBank/DDBJ databases">
        <title>Sorghum-associated microbial communities from plants grown in Nebraska, USA.</title>
        <authorList>
            <person name="Schachtman D."/>
        </authorList>
    </citation>
    <scope>NUCLEOTIDE SEQUENCE [LARGE SCALE GENOMIC DNA]</scope>
    <source>
        <strain evidence="1 2">4256</strain>
    </source>
</reference>
<gene>
    <name evidence="1" type="ORF">J2W40_001718</name>
</gene>
<name>A0ABU1WZZ7_SPHXE</name>
<dbReference type="EMBL" id="JAVDWV010000007">
    <property type="protein sequence ID" value="MDR7154900.1"/>
    <property type="molecule type" value="Genomic_DNA"/>
</dbReference>
<sequence length="120" mass="12789">MTIAPVIACCHQGRMTAILFRPMTVALCLLLPACASLSPESRLRAGLVEAGLAPKLAGCMAEEMADRLSLTQLRRLQSLASVRKSHIGTLGVDQWLHKVRALGDGEIFLVTSKAAVGCSF</sequence>
<dbReference type="Proteomes" id="UP001267638">
    <property type="component" value="Unassembled WGS sequence"/>
</dbReference>
<organism evidence="1 2">
    <name type="scientific">Sphingobium xenophagum</name>
    <dbReference type="NCBI Taxonomy" id="121428"/>
    <lineage>
        <taxon>Bacteria</taxon>
        <taxon>Pseudomonadati</taxon>
        <taxon>Pseudomonadota</taxon>
        <taxon>Alphaproteobacteria</taxon>
        <taxon>Sphingomonadales</taxon>
        <taxon>Sphingomonadaceae</taxon>
        <taxon>Sphingobium</taxon>
    </lineage>
</organism>
<proteinExistence type="predicted"/>
<accession>A0ABU1WZZ7</accession>
<evidence type="ECO:0008006" key="3">
    <source>
        <dbReference type="Google" id="ProtNLM"/>
    </source>
</evidence>
<protein>
    <recommendedName>
        <fullName evidence="3">Lipoprotein</fullName>
    </recommendedName>
</protein>
<keyword evidence="2" id="KW-1185">Reference proteome</keyword>